<feature type="compositionally biased region" description="Basic and acidic residues" evidence="1">
    <location>
        <begin position="12"/>
        <end position="21"/>
    </location>
</feature>
<dbReference type="Proteomes" id="UP000887116">
    <property type="component" value="Unassembled WGS sequence"/>
</dbReference>
<accession>A0A8X6GA82</accession>
<protein>
    <submittedName>
        <fullName evidence="2">Uncharacterized protein</fullName>
    </submittedName>
</protein>
<evidence type="ECO:0000256" key="1">
    <source>
        <dbReference type="SAM" id="MobiDB-lite"/>
    </source>
</evidence>
<dbReference type="AlphaFoldDB" id="A0A8X6GA82"/>
<proteinExistence type="predicted"/>
<evidence type="ECO:0000313" key="2">
    <source>
        <dbReference type="EMBL" id="GFQ97769.1"/>
    </source>
</evidence>
<feature type="region of interest" description="Disordered" evidence="1">
    <location>
        <begin position="1"/>
        <end position="21"/>
    </location>
</feature>
<organism evidence="2 3">
    <name type="scientific">Trichonephila clavata</name>
    <name type="common">Joro spider</name>
    <name type="synonym">Nephila clavata</name>
    <dbReference type="NCBI Taxonomy" id="2740835"/>
    <lineage>
        <taxon>Eukaryota</taxon>
        <taxon>Metazoa</taxon>
        <taxon>Ecdysozoa</taxon>
        <taxon>Arthropoda</taxon>
        <taxon>Chelicerata</taxon>
        <taxon>Arachnida</taxon>
        <taxon>Araneae</taxon>
        <taxon>Araneomorphae</taxon>
        <taxon>Entelegynae</taxon>
        <taxon>Araneoidea</taxon>
        <taxon>Nephilidae</taxon>
        <taxon>Trichonephila</taxon>
    </lineage>
</organism>
<gene>
    <name evidence="2" type="ORF">TNCT_154701</name>
</gene>
<evidence type="ECO:0000313" key="3">
    <source>
        <dbReference type="Proteomes" id="UP000887116"/>
    </source>
</evidence>
<keyword evidence="3" id="KW-1185">Reference proteome</keyword>
<sequence length="92" mass="10526">MARVRTSPATRTDAHQQKEHPARTYLKAALPVKEIKGKNIRINKRGFFPLLKETQRRRTLCEQLALLVSCPNSQSGISNFVPYFVLFLLCGR</sequence>
<reference evidence="2" key="1">
    <citation type="submission" date="2020-07" db="EMBL/GenBank/DDBJ databases">
        <title>Multicomponent nature underlies the extraordinary mechanical properties of spider dragline silk.</title>
        <authorList>
            <person name="Kono N."/>
            <person name="Nakamura H."/>
            <person name="Mori M."/>
            <person name="Yoshida Y."/>
            <person name="Ohtoshi R."/>
            <person name="Malay A.D."/>
            <person name="Moran D.A.P."/>
            <person name="Tomita M."/>
            <person name="Numata K."/>
            <person name="Arakawa K."/>
        </authorList>
    </citation>
    <scope>NUCLEOTIDE SEQUENCE</scope>
</reference>
<comment type="caution">
    <text evidence="2">The sequence shown here is derived from an EMBL/GenBank/DDBJ whole genome shotgun (WGS) entry which is preliminary data.</text>
</comment>
<name>A0A8X6GA82_TRICU</name>
<dbReference type="EMBL" id="BMAO01034606">
    <property type="protein sequence ID" value="GFQ97769.1"/>
    <property type="molecule type" value="Genomic_DNA"/>
</dbReference>